<dbReference type="GO" id="GO:0009507">
    <property type="term" value="C:chloroplast"/>
    <property type="evidence" value="ECO:0007669"/>
    <property type="project" value="TreeGrafter"/>
</dbReference>
<comment type="similarity">
    <text evidence="1">Belongs to the 4-hydroxybenzoyl-CoA thioesterase family.</text>
</comment>
<dbReference type="SUPFAM" id="SSF54637">
    <property type="entry name" value="Thioesterase/thiol ester dehydrase-isomerase"/>
    <property type="match status" value="1"/>
</dbReference>
<keyword evidence="2" id="KW-0378">Hydrolase</keyword>
<dbReference type="PANTHER" id="PTHR31793:SF27">
    <property type="entry name" value="NOVEL THIOESTERASE SUPERFAMILY DOMAIN AND SAPOSIN A-TYPE DOMAIN CONTAINING PROTEIN (0610012H03RIK)"/>
    <property type="match status" value="1"/>
</dbReference>
<dbReference type="OrthoDB" id="588330at2759"/>
<dbReference type="InterPro" id="IPR029069">
    <property type="entry name" value="HotDog_dom_sf"/>
</dbReference>
<dbReference type="GO" id="GO:0016297">
    <property type="term" value="F:fatty acyl-[ACP] hydrolase activity"/>
    <property type="evidence" value="ECO:0007669"/>
    <property type="project" value="TreeGrafter"/>
</dbReference>
<dbReference type="EMBL" id="BMAC01000091">
    <property type="protein sequence ID" value="GFP84666.1"/>
    <property type="molecule type" value="Genomic_DNA"/>
</dbReference>
<gene>
    <name evidence="3" type="ORF">PHJA_000610500</name>
</gene>
<dbReference type="AlphaFoldDB" id="A0A830BCE4"/>
<proteinExistence type="inferred from homology"/>
<protein>
    <submittedName>
        <fullName evidence="3">Putative esterase sll0410</fullName>
    </submittedName>
</protein>
<dbReference type="Gene3D" id="3.10.129.10">
    <property type="entry name" value="Hotdog Thioesterase"/>
    <property type="match status" value="1"/>
</dbReference>
<dbReference type="Pfam" id="PF13279">
    <property type="entry name" value="4HBT_2"/>
    <property type="match status" value="1"/>
</dbReference>
<organism evidence="3 4">
    <name type="scientific">Phtheirospermum japonicum</name>
    <dbReference type="NCBI Taxonomy" id="374723"/>
    <lineage>
        <taxon>Eukaryota</taxon>
        <taxon>Viridiplantae</taxon>
        <taxon>Streptophyta</taxon>
        <taxon>Embryophyta</taxon>
        <taxon>Tracheophyta</taxon>
        <taxon>Spermatophyta</taxon>
        <taxon>Magnoliopsida</taxon>
        <taxon>eudicotyledons</taxon>
        <taxon>Gunneridae</taxon>
        <taxon>Pentapetalae</taxon>
        <taxon>asterids</taxon>
        <taxon>lamiids</taxon>
        <taxon>Lamiales</taxon>
        <taxon>Orobanchaceae</taxon>
        <taxon>Orobanchaceae incertae sedis</taxon>
        <taxon>Phtheirospermum</taxon>
    </lineage>
</organism>
<evidence type="ECO:0000256" key="1">
    <source>
        <dbReference type="ARBA" id="ARBA00005953"/>
    </source>
</evidence>
<evidence type="ECO:0000256" key="2">
    <source>
        <dbReference type="ARBA" id="ARBA00022801"/>
    </source>
</evidence>
<accession>A0A830BCE4</accession>
<reference evidence="3" key="1">
    <citation type="submission" date="2020-07" db="EMBL/GenBank/DDBJ databases">
        <title>Ethylene signaling mediates host invasion by parasitic plants.</title>
        <authorList>
            <person name="Yoshida S."/>
        </authorList>
    </citation>
    <scope>NUCLEOTIDE SEQUENCE</scope>
    <source>
        <strain evidence="3">Okayama</strain>
    </source>
</reference>
<dbReference type="PANTHER" id="PTHR31793">
    <property type="entry name" value="4-HYDROXYBENZOYL-COA THIOESTERASE FAMILY MEMBER"/>
    <property type="match status" value="1"/>
</dbReference>
<dbReference type="Proteomes" id="UP000653305">
    <property type="component" value="Unassembled WGS sequence"/>
</dbReference>
<dbReference type="InterPro" id="IPR050563">
    <property type="entry name" value="4-hydroxybenzoyl-CoA_TE"/>
</dbReference>
<dbReference type="CDD" id="cd00586">
    <property type="entry name" value="4HBT"/>
    <property type="match status" value="1"/>
</dbReference>
<keyword evidence="4" id="KW-1185">Reference proteome</keyword>
<name>A0A830BCE4_9LAMI</name>
<comment type="caution">
    <text evidence="3">The sequence shown here is derived from an EMBL/GenBank/DDBJ whole genome shotgun (WGS) entry which is preliminary data.</text>
</comment>
<sequence length="141" mass="16216">MDGFHEIELEVRDCELDQYGIVNDSVYSRYCQHGICAFLARIGVSAGEVVQAGDSLALTDLSLKFIAPLRWGDRFLLRVRVNDFSATRMFFQHFIYKLPTLEPILEEECTLVWIGKNYRPTRIPADVRSKLTQFIQNGEPN</sequence>
<evidence type="ECO:0000313" key="4">
    <source>
        <dbReference type="Proteomes" id="UP000653305"/>
    </source>
</evidence>
<evidence type="ECO:0000313" key="3">
    <source>
        <dbReference type="EMBL" id="GFP84666.1"/>
    </source>
</evidence>